<comment type="caution">
    <text evidence="1">The sequence shown here is derived from an EMBL/GenBank/DDBJ whole genome shotgun (WGS) entry which is preliminary data.</text>
</comment>
<keyword evidence="2" id="KW-1185">Reference proteome</keyword>
<proteinExistence type="predicted"/>
<accession>A0ACC0P7Q3</accession>
<dbReference type="Proteomes" id="UP001062846">
    <property type="component" value="Chromosome 4"/>
</dbReference>
<protein>
    <submittedName>
        <fullName evidence="1">Uncharacterized protein</fullName>
    </submittedName>
</protein>
<name>A0ACC0P7Q3_RHOML</name>
<evidence type="ECO:0000313" key="2">
    <source>
        <dbReference type="Proteomes" id="UP001062846"/>
    </source>
</evidence>
<dbReference type="EMBL" id="CM046391">
    <property type="protein sequence ID" value="KAI8561450.1"/>
    <property type="molecule type" value="Genomic_DNA"/>
</dbReference>
<gene>
    <name evidence="1" type="ORF">RHMOL_Rhmol04G0340600</name>
</gene>
<reference evidence="1" key="1">
    <citation type="submission" date="2022-02" db="EMBL/GenBank/DDBJ databases">
        <title>Plant Genome Project.</title>
        <authorList>
            <person name="Zhang R.-G."/>
        </authorList>
    </citation>
    <scope>NUCLEOTIDE SEQUENCE</scope>
    <source>
        <strain evidence="1">AT1</strain>
    </source>
</reference>
<sequence length="114" mass="13200">MLELCNPMRLKKIDSAEEIEMPRFGILGSCKGLLLIKHYMDLYLWNPSIRQCTNVVSLPQPDRLQCERVLIVSGLCYDSSIDEYKAVMVYEGITVVASLKSRRWTSFCFPYELK</sequence>
<evidence type="ECO:0000313" key="1">
    <source>
        <dbReference type="EMBL" id="KAI8561450.1"/>
    </source>
</evidence>
<organism evidence="1 2">
    <name type="scientific">Rhododendron molle</name>
    <name type="common">Chinese azalea</name>
    <name type="synonym">Azalea mollis</name>
    <dbReference type="NCBI Taxonomy" id="49168"/>
    <lineage>
        <taxon>Eukaryota</taxon>
        <taxon>Viridiplantae</taxon>
        <taxon>Streptophyta</taxon>
        <taxon>Embryophyta</taxon>
        <taxon>Tracheophyta</taxon>
        <taxon>Spermatophyta</taxon>
        <taxon>Magnoliopsida</taxon>
        <taxon>eudicotyledons</taxon>
        <taxon>Gunneridae</taxon>
        <taxon>Pentapetalae</taxon>
        <taxon>asterids</taxon>
        <taxon>Ericales</taxon>
        <taxon>Ericaceae</taxon>
        <taxon>Ericoideae</taxon>
        <taxon>Rhodoreae</taxon>
        <taxon>Rhododendron</taxon>
    </lineage>
</organism>